<dbReference type="Proteomes" id="UP001501742">
    <property type="component" value="Unassembled WGS sequence"/>
</dbReference>
<dbReference type="EMBL" id="BAAAJX010000010">
    <property type="protein sequence ID" value="GAA1493724.1"/>
    <property type="molecule type" value="Genomic_DNA"/>
</dbReference>
<proteinExistence type="predicted"/>
<evidence type="ECO:0000313" key="2">
    <source>
        <dbReference type="Proteomes" id="UP001501742"/>
    </source>
</evidence>
<comment type="caution">
    <text evidence="1">The sequence shown here is derived from an EMBL/GenBank/DDBJ whole genome shotgun (WGS) entry which is preliminary data.</text>
</comment>
<evidence type="ECO:0008006" key="3">
    <source>
        <dbReference type="Google" id="ProtNLM"/>
    </source>
</evidence>
<reference evidence="2" key="1">
    <citation type="journal article" date="2019" name="Int. J. Syst. Evol. Microbiol.">
        <title>The Global Catalogue of Microorganisms (GCM) 10K type strain sequencing project: providing services to taxonomists for standard genome sequencing and annotation.</title>
        <authorList>
            <consortium name="The Broad Institute Genomics Platform"/>
            <consortium name="The Broad Institute Genome Sequencing Center for Infectious Disease"/>
            <person name="Wu L."/>
            <person name="Ma J."/>
        </authorList>
    </citation>
    <scope>NUCLEOTIDE SEQUENCE [LARGE SCALE GENOMIC DNA]</scope>
    <source>
        <strain evidence="2">JCM 12140</strain>
    </source>
</reference>
<protein>
    <recommendedName>
        <fullName evidence="3">Transcriptional regulator</fullName>
    </recommendedName>
</protein>
<keyword evidence="2" id="KW-1185">Reference proteome</keyword>
<accession>A0ABP4K8P5</accession>
<sequence>MANTANQPGQALDTAPITHVLAPGDVVWDIARRCGREVRLQDDPCLGHGDRGVASRTSTEGWAMKYLIYGVASVMTSDEAAYAVLDYATALAQSGLADRVDVPSVDDYGMAATSSFILAPAIGVLVQSAPDDELGPETAQFAADLRIRTHAVQAGRVH</sequence>
<gene>
    <name evidence="1" type="ORF">GCM10009627_20700</name>
</gene>
<name>A0ABP4K8P5_9MICO</name>
<organism evidence="1 2">
    <name type="scientific">Curtobacterium herbarum</name>
    <dbReference type="NCBI Taxonomy" id="150122"/>
    <lineage>
        <taxon>Bacteria</taxon>
        <taxon>Bacillati</taxon>
        <taxon>Actinomycetota</taxon>
        <taxon>Actinomycetes</taxon>
        <taxon>Micrococcales</taxon>
        <taxon>Microbacteriaceae</taxon>
        <taxon>Curtobacterium</taxon>
    </lineage>
</organism>
<evidence type="ECO:0000313" key="1">
    <source>
        <dbReference type="EMBL" id="GAA1493724.1"/>
    </source>
</evidence>